<dbReference type="PANTHER" id="PTHR36368">
    <property type="entry name" value="ATP-DEPENDENT CASEINOLYTIC PROTEASE/CROTONASE FAMILY PROTEIN"/>
    <property type="match status" value="1"/>
</dbReference>
<evidence type="ECO:0000313" key="3">
    <source>
        <dbReference type="Proteomes" id="UP001154282"/>
    </source>
</evidence>
<name>A0AAV0Q5C9_9ROSI</name>
<accession>A0AAV0Q5C9</accession>
<feature type="region of interest" description="Disordered" evidence="1">
    <location>
        <begin position="240"/>
        <end position="259"/>
    </location>
</feature>
<proteinExistence type="predicted"/>
<evidence type="ECO:0000313" key="2">
    <source>
        <dbReference type="EMBL" id="CAI0529318.1"/>
    </source>
</evidence>
<dbReference type="AlphaFoldDB" id="A0AAV0Q5C9"/>
<evidence type="ECO:0000256" key="1">
    <source>
        <dbReference type="SAM" id="MobiDB-lite"/>
    </source>
</evidence>
<sequence length="259" mass="29088">MYQTLVGWIMMENLRHLVFGKIKVIKGARIFRLKFSRFFNLSYTSMLPEPPDIRNWFSSYAYESPAPGEDESQHREGVIINQEGSEDGEMISECIDIDQGNIDGEFTLDALLHCDNFPINHNQSHLPHSDIRNPKTMRSLEGHNIQNSDEKFPAELLTPSEDSHSFEKSKAAASDENNTKLITVSGTGNTVSDHEAKNAAVSSSESGFLTTRKNRITRLHYDENHYPGSRNVAPKCFKSERRKSCSSTSYGNAAKKGAV</sequence>
<dbReference type="EMBL" id="CAMGYJ010000009">
    <property type="protein sequence ID" value="CAI0529318.1"/>
    <property type="molecule type" value="Genomic_DNA"/>
</dbReference>
<keyword evidence="3" id="KW-1185">Reference proteome</keyword>
<organism evidence="2 3">
    <name type="scientific">Linum tenue</name>
    <dbReference type="NCBI Taxonomy" id="586396"/>
    <lineage>
        <taxon>Eukaryota</taxon>
        <taxon>Viridiplantae</taxon>
        <taxon>Streptophyta</taxon>
        <taxon>Embryophyta</taxon>
        <taxon>Tracheophyta</taxon>
        <taxon>Spermatophyta</taxon>
        <taxon>Magnoliopsida</taxon>
        <taxon>eudicotyledons</taxon>
        <taxon>Gunneridae</taxon>
        <taxon>Pentapetalae</taxon>
        <taxon>rosids</taxon>
        <taxon>fabids</taxon>
        <taxon>Malpighiales</taxon>
        <taxon>Linaceae</taxon>
        <taxon>Linum</taxon>
    </lineage>
</organism>
<comment type="caution">
    <text evidence="2">The sequence shown here is derived from an EMBL/GenBank/DDBJ whole genome shotgun (WGS) entry which is preliminary data.</text>
</comment>
<protein>
    <submittedName>
        <fullName evidence="2">Uncharacterized protein</fullName>
    </submittedName>
</protein>
<reference evidence="2" key="1">
    <citation type="submission" date="2022-08" db="EMBL/GenBank/DDBJ databases">
        <authorList>
            <person name="Gutierrez-Valencia J."/>
        </authorList>
    </citation>
    <scope>NUCLEOTIDE SEQUENCE</scope>
</reference>
<feature type="region of interest" description="Disordered" evidence="1">
    <location>
        <begin position="159"/>
        <end position="178"/>
    </location>
</feature>
<feature type="compositionally biased region" description="Basic and acidic residues" evidence="1">
    <location>
        <begin position="161"/>
        <end position="170"/>
    </location>
</feature>
<feature type="region of interest" description="Disordered" evidence="1">
    <location>
        <begin position="186"/>
        <end position="207"/>
    </location>
</feature>
<dbReference type="PANTHER" id="PTHR36368:SF1">
    <property type="entry name" value="ATP-DEPENDENT CASEINOLYTIC PROTEASE_CROTONASE FAMILY PROTEIN"/>
    <property type="match status" value="1"/>
</dbReference>
<gene>
    <name evidence="2" type="ORF">LITE_LOCUS41234</name>
</gene>
<dbReference type="Proteomes" id="UP001154282">
    <property type="component" value="Unassembled WGS sequence"/>
</dbReference>